<evidence type="ECO:0000313" key="4">
    <source>
        <dbReference type="Proteomes" id="UP000321126"/>
    </source>
</evidence>
<feature type="chain" id="PRO_5023067027" description="Saf-pilin pilus formation protein domain-containing protein" evidence="2">
    <location>
        <begin position="26"/>
        <end position="175"/>
    </location>
</feature>
<evidence type="ECO:0008006" key="5">
    <source>
        <dbReference type="Google" id="ProtNLM"/>
    </source>
</evidence>
<dbReference type="InterPro" id="IPR008966">
    <property type="entry name" value="Adhesion_dom_sf"/>
</dbReference>
<comment type="caution">
    <text evidence="3">The sequence shown here is derived from an EMBL/GenBank/DDBJ whole genome shotgun (WGS) entry which is preliminary data.</text>
</comment>
<gene>
    <name evidence="3" type="ORF">FOT62_24820</name>
</gene>
<feature type="signal peptide" evidence="2">
    <location>
        <begin position="1"/>
        <end position="25"/>
    </location>
</feature>
<dbReference type="RefSeq" id="WP_147882805.1">
    <property type="nucleotide sequence ID" value="NZ_VOUQ01000034.1"/>
</dbReference>
<dbReference type="Proteomes" id="UP000321126">
    <property type="component" value="Unassembled WGS sequence"/>
</dbReference>
<protein>
    <recommendedName>
        <fullName evidence="5">Saf-pilin pilus formation protein domain-containing protein</fullName>
    </recommendedName>
</protein>
<dbReference type="Gene3D" id="2.60.40.1570">
    <property type="entry name" value="Dr adhesin"/>
    <property type="match status" value="1"/>
</dbReference>
<dbReference type="EMBL" id="VOUQ01000034">
    <property type="protein sequence ID" value="TXE24299.1"/>
    <property type="molecule type" value="Genomic_DNA"/>
</dbReference>
<reference evidence="3 4" key="1">
    <citation type="submission" date="2019-07" db="EMBL/GenBank/DDBJ databases">
        <title>Serratia strains were isolated from fresh produce.</title>
        <authorList>
            <person name="Cho G.-S."/>
            <person name="Stein M."/>
            <person name="Lee W."/>
            <person name="Suh S.H."/>
            <person name="Franz C.M.A.P."/>
        </authorList>
    </citation>
    <scope>NUCLEOTIDE SEQUENCE [LARGE SCALE GENOMIC DNA]</scope>
    <source>
        <strain evidence="3 4">S16</strain>
    </source>
</reference>
<evidence type="ECO:0000256" key="1">
    <source>
        <dbReference type="ARBA" id="ARBA00022729"/>
    </source>
</evidence>
<organism evidence="3 4">
    <name type="scientific">Serratia marcescens</name>
    <dbReference type="NCBI Taxonomy" id="615"/>
    <lineage>
        <taxon>Bacteria</taxon>
        <taxon>Pseudomonadati</taxon>
        <taxon>Pseudomonadota</taxon>
        <taxon>Gammaproteobacteria</taxon>
        <taxon>Enterobacterales</taxon>
        <taxon>Yersiniaceae</taxon>
        <taxon>Serratia</taxon>
    </lineage>
</organism>
<dbReference type="AlphaFoldDB" id="A0A5C7BJD3"/>
<sequence>MNKAKLALMFGGLVALGASALPAHAELSDGDAQQVKIKIASVLPKVAFTITPTPNLSTGEHAKGTVLAKLDLSTSTAQMYALSADDTLHDQALSPLYGLSGVLHSKENDTDNIHVWVTSLSGENVQGKELGGKSYSMTKTAVTATTDWAIYLSGSAQNLVAGRYPITLSAYTYKE</sequence>
<dbReference type="InterPro" id="IPR037028">
    <property type="entry name" value="Dr_adhesin_sf"/>
</dbReference>
<proteinExistence type="predicted"/>
<evidence type="ECO:0000256" key="2">
    <source>
        <dbReference type="SAM" id="SignalP"/>
    </source>
</evidence>
<keyword evidence="1 2" id="KW-0732">Signal</keyword>
<name>A0A5C7BJD3_SERMA</name>
<dbReference type="SUPFAM" id="SSF49401">
    <property type="entry name" value="Bacterial adhesins"/>
    <property type="match status" value="1"/>
</dbReference>
<evidence type="ECO:0000313" key="3">
    <source>
        <dbReference type="EMBL" id="TXE24299.1"/>
    </source>
</evidence>
<accession>A0A5C7BJD3</accession>